<dbReference type="Pfam" id="PF13344">
    <property type="entry name" value="Hydrolase_6"/>
    <property type="match status" value="1"/>
</dbReference>
<dbReference type="RefSeq" id="WP_129526151.1">
    <property type="nucleotide sequence ID" value="NZ_UFQB01000003.1"/>
</dbReference>
<keyword evidence="1" id="KW-0378">Hydrolase</keyword>
<dbReference type="InterPro" id="IPR036412">
    <property type="entry name" value="HAD-like_sf"/>
</dbReference>
<reference evidence="1 2" key="1">
    <citation type="submission" date="2018-07" db="EMBL/GenBank/DDBJ databases">
        <authorList>
            <person name="Peeters C."/>
        </authorList>
    </citation>
    <scope>NUCLEOTIDE SEQUENCE [LARGE SCALE GENOMIC DNA]</scope>
    <source>
        <strain evidence="1 2">LMG 3411</strain>
    </source>
</reference>
<dbReference type="Gene3D" id="3.40.50.1000">
    <property type="entry name" value="HAD superfamily/HAD-like"/>
    <property type="match status" value="2"/>
</dbReference>
<dbReference type="Proteomes" id="UP000289184">
    <property type="component" value="Unassembled WGS sequence"/>
</dbReference>
<keyword evidence="2" id="KW-1185">Reference proteome</keyword>
<dbReference type="AlphaFoldDB" id="A0A446C528"/>
<proteinExistence type="predicted"/>
<dbReference type="GO" id="GO:0016791">
    <property type="term" value="F:phosphatase activity"/>
    <property type="evidence" value="ECO:0007669"/>
    <property type="project" value="TreeGrafter"/>
</dbReference>
<dbReference type="EMBL" id="UFQB01000003">
    <property type="protein sequence ID" value="SSW62979.1"/>
    <property type="molecule type" value="Genomic_DNA"/>
</dbReference>
<evidence type="ECO:0000313" key="2">
    <source>
        <dbReference type="Proteomes" id="UP000289184"/>
    </source>
</evidence>
<dbReference type="InterPro" id="IPR023214">
    <property type="entry name" value="HAD_sf"/>
</dbReference>
<sequence>MTRIASASLLSPPDIPTAEPPWALRSRGLILDLDGTLVRGHEVIPGARELLARWSGRYVVVSNNSTDTAAGLAPRLQALGLPVRADALVLAGEQALRHIARNHPRARLLLCGSDTLRTCAASLGLELVSRNADIVLLARDVAFSYATLQAIAHQLARGAALMVSNGDLTHPGPQGSLVPETGALLQAVLACAPGIRPPRILGKPAAMLFEEGLRRLELPAEDVTVIGDNARTDALGAVRLGMAYLLVGESPYADAPDMARLLQAALPRRRALPADVAGGAADQ</sequence>
<name>A0A446C528_9BURK</name>
<dbReference type="OrthoDB" id="148966at2"/>
<evidence type="ECO:0000313" key="1">
    <source>
        <dbReference type="EMBL" id="SSW62979.1"/>
    </source>
</evidence>
<dbReference type="Pfam" id="PF13242">
    <property type="entry name" value="Hydrolase_like"/>
    <property type="match status" value="1"/>
</dbReference>
<gene>
    <name evidence="1" type="primary">yutF</name>
    <name evidence="1" type="ORF">AGI3411_00829</name>
</gene>
<dbReference type="InterPro" id="IPR006357">
    <property type="entry name" value="HAD-SF_hydro_IIA"/>
</dbReference>
<dbReference type="GO" id="GO:0005737">
    <property type="term" value="C:cytoplasm"/>
    <property type="evidence" value="ECO:0007669"/>
    <property type="project" value="TreeGrafter"/>
</dbReference>
<organism evidence="1 2">
    <name type="scientific">Achromobacter agilis</name>
    <dbReference type="NCBI Taxonomy" id="1353888"/>
    <lineage>
        <taxon>Bacteria</taxon>
        <taxon>Pseudomonadati</taxon>
        <taxon>Pseudomonadota</taxon>
        <taxon>Betaproteobacteria</taxon>
        <taxon>Burkholderiales</taxon>
        <taxon>Alcaligenaceae</taxon>
        <taxon>Achromobacter</taxon>
    </lineage>
</organism>
<protein>
    <submittedName>
        <fullName evidence="1">Acid sugar phosphatase</fullName>
        <ecNumber evidence="1">3.1.3.-</ecNumber>
    </submittedName>
</protein>
<dbReference type="EC" id="3.1.3.-" evidence="1"/>
<dbReference type="PANTHER" id="PTHR19288">
    <property type="entry name" value="4-NITROPHENYLPHOSPHATASE-RELATED"/>
    <property type="match status" value="1"/>
</dbReference>
<dbReference type="SUPFAM" id="SSF56784">
    <property type="entry name" value="HAD-like"/>
    <property type="match status" value="1"/>
</dbReference>
<dbReference type="PANTHER" id="PTHR19288:SF46">
    <property type="entry name" value="HALOACID DEHALOGENASE-LIKE HYDROLASE DOMAIN-CONTAINING PROTEIN 2"/>
    <property type="match status" value="1"/>
</dbReference>
<accession>A0A446C528</accession>